<evidence type="ECO:0000313" key="3">
    <source>
        <dbReference type="Proteomes" id="UP000326757"/>
    </source>
</evidence>
<feature type="region of interest" description="Disordered" evidence="1">
    <location>
        <begin position="1"/>
        <end position="42"/>
    </location>
</feature>
<comment type="caution">
    <text evidence="2">The sequence shown here is derived from an EMBL/GenBank/DDBJ whole genome shotgun (WGS) entry which is preliminary data.</text>
</comment>
<evidence type="ECO:0000256" key="1">
    <source>
        <dbReference type="SAM" id="MobiDB-lite"/>
    </source>
</evidence>
<dbReference type="AlphaFoldDB" id="A0A5N6K823"/>
<feature type="compositionally biased region" description="Basic and acidic residues" evidence="1">
    <location>
        <begin position="1"/>
        <end position="17"/>
    </location>
</feature>
<keyword evidence="3" id="KW-1185">Reference proteome</keyword>
<sequence>MADRIIRFKSKREEASRYGRPTRTSQRLNPPHHTPSVFSIPPRGYRSRFAHLAVSAPSAQTTSYCRTKDSRPVSNQATSSPSETECFFQCLSQKLRASIWNLARARTIEIVVHNGLVCCRSPSPITFRINKESRYEFFGLSTLHANFYISGTEYTEKAPYPFFDAAVDSVVVKGSLPGYDPATSRVPLGFYGVPLVVHNYSYLDIFQSLHVAAQPRNWSAISQSPHAYICFANLAEIVFQGG</sequence>
<proteinExistence type="predicted"/>
<organism evidence="2 3">
    <name type="scientific">Monilinia laxa</name>
    <name type="common">Brown rot fungus</name>
    <name type="synonym">Sclerotinia laxa</name>
    <dbReference type="NCBI Taxonomy" id="61186"/>
    <lineage>
        <taxon>Eukaryota</taxon>
        <taxon>Fungi</taxon>
        <taxon>Dikarya</taxon>
        <taxon>Ascomycota</taxon>
        <taxon>Pezizomycotina</taxon>
        <taxon>Leotiomycetes</taxon>
        <taxon>Helotiales</taxon>
        <taxon>Sclerotiniaceae</taxon>
        <taxon>Monilinia</taxon>
    </lineage>
</organism>
<protein>
    <submittedName>
        <fullName evidence="2">Uncharacterized protein</fullName>
    </submittedName>
</protein>
<reference evidence="2 3" key="1">
    <citation type="submission" date="2019-06" db="EMBL/GenBank/DDBJ databases">
        <title>Genome Sequence of the Brown Rot Fungal Pathogen Monilinia laxa.</title>
        <authorList>
            <person name="De Miccolis Angelini R.M."/>
            <person name="Landi L."/>
            <person name="Abate D."/>
            <person name="Pollastro S."/>
            <person name="Romanazzi G."/>
            <person name="Faretra F."/>
        </authorList>
    </citation>
    <scope>NUCLEOTIDE SEQUENCE [LARGE SCALE GENOMIC DNA]</scope>
    <source>
        <strain evidence="2 3">Mlax316</strain>
    </source>
</reference>
<gene>
    <name evidence="2" type="ORF">EYC80_001090</name>
</gene>
<dbReference type="OrthoDB" id="3553670at2759"/>
<evidence type="ECO:0000313" key="2">
    <source>
        <dbReference type="EMBL" id="KAB8298938.1"/>
    </source>
</evidence>
<dbReference type="EMBL" id="VIGI01000006">
    <property type="protein sequence ID" value="KAB8298938.1"/>
    <property type="molecule type" value="Genomic_DNA"/>
</dbReference>
<dbReference type="Proteomes" id="UP000326757">
    <property type="component" value="Unassembled WGS sequence"/>
</dbReference>
<accession>A0A5N6K823</accession>
<name>A0A5N6K823_MONLA</name>